<dbReference type="PROSITE" id="PS00056">
    <property type="entry name" value="RIBOSOMAL_S17"/>
    <property type="match status" value="1"/>
</dbReference>
<dbReference type="InterPro" id="IPR000626">
    <property type="entry name" value="Ubiquitin-like_dom"/>
</dbReference>
<evidence type="ECO:0000256" key="1">
    <source>
        <dbReference type="ARBA" id="ARBA00010254"/>
    </source>
</evidence>
<evidence type="ECO:0000256" key="10">
    <source>
        <dbReference type="SAM" id="SignalP"/>
    </source>
</evidence>
<feature type="region of interest" description="Disordered" evidence="9">
    <location>
        <begin position="619"/>
        <end position="668"/>
    </location>
</feature>
<proteinExistence type="inferred from homology"/>
<evidence type="ECO:0000256" key="3">
    <source>
        <dbReference type="ARBA" id="ARBA00022884"/>
    </source>
</evidence>
<dbReference type="InterPro" id="IPR019979">
    <property type="entry name" value="Ribosomal_uS17_CS"/>
</dbReference>
<protein>
    <recommendedName>
        <fullName evidence="6">Small ribosomal subunit protein uS17</fullName>
    </recommendedName>
    <alternativeName>
        <fullName evidence="7">40S ribosomal protein S11</fullName>
    </alternativeName>
</protein>
<accession>A0A8T2WNN0</accession>
<name>A0A8T2WNN0_POPDE</name>
<feature type="domain" description="Ubiquitin-like" evidence="11">
    <location>
        <begin position="201"/>
        <end position="237"/>
    </location>
</feature>
<dbReference type="FunFam" id="2.40.50.1000:FF:000003">
    <property type="entry name" value="40S ribosomal protein S11"/>
    <property type="match status" value="1"/>
</dbReference>
<feature type="region of interest" description="Disordered" evidence="9">
    <location>
        <begin position="819"/>
        <end position="844"/>
    </location>
</feature>
<evidence type="ECO:0000313" key="12">
    <source>
        <dbReference type="EMBL" id="KAH8481753.1"/>
    </source>
</evidence>
<feature type="compositionally biased region" description="Polar residues" evidence="9">
    <location>
        <begin position="383"/>
        <end position="402"/>
    </location>
</feature>
<dbReference type="PANTHER" id="PTHR15204:SF0">
    <property type="entry name" value="LARGE PROLINE-RICH PROTEIN BAG6"/>
    <property type="match status" value="1"/>
</dbReference>
<evidence type="ECO:0000256" key="8">
    <source>
        <dbReference type="RuleBase" id="RU003872"/>
    </source>
</evidence>
<feature type="region of interest" description="Disordered" evidence="9">
    <location>
        <begin position="864"/>
        <end position="919"/>
    </location>
</feature>
<evidence type="ECO:0000256" key="5">
    <source>
        <dbReference type="ARBA" id="ARBA00023274"/>
    </source>
</evidence>
<keyword evidence="5 8" id="KW-0687">Ribonucleoprotein</keyword>
<dbReference type="Pfam" id="PF00240">
    <property type="entry name" value="ubiquitin"/>
    <property type="match status" value="1"/>
</dbReference>
<dbReference type="GO" id="GO:0031593">
    <property type="term" value="F:polyubiquitin modification-dependent protein binding"/>
    <property type="evidence" value="ECO:0007669"/>
    <property type="project" value="TreeGrafter"/>
</dbReference>
<dbReference type="CDD" id="cd17039">
    <property type="entry name" value="Ubl_ubiquitin_like"/>
    <property type="match status" value="1"/>
</dbReference>
<dbReference type="Pfam" id="PF16205">
    <property type="entry name" value="Ribosomal_S17_N"/>
    <property type="match status" value="1"/>
</dbReference>
<dbReference type="Proteomes" id="UP000807159">
    <property type="component" value="Chromosome 18"/>
</dbReference>
<feature type="signal peptide" evidence="10">
    <location>
        <begin position="1"/>
        <end position="21"/>
    </location>
</feature>
<feature type="compositionally biased region" description="Polar residues" evidence="9">
    <location>
        <begin position="819"/>
        <end position="836"/>
    </location>
</feature>
<evidence type="ECO:0000256" key="2">
    <source>
        <dbReference type="ARBA" id="ARBA00022730"/>
    </source>
</evidence>
<dbReference type="GO" id="GO:0006412">
    <property type="term" value="P:translation"/>
    <property type="evidence" value="ECO:0007669"/>
    <property type="project" value="InterPro"/>
</dbReference>
<keyword evidence="2" id="KW-0699">rRNA-binding</keyword>
<evidence type="ECO:0000256" key="7">
    <source>
        <dbReference type="ARBA" id="ARBA00035471"/>
    </source>
</evidence>
<dbReference type="GO" id="GO:0005840">
    <property type="term" value="C:ribosome"/>
    <property type="evidence" value="ECO:0007669"/>
    <property type="project" value="UniProtKB-KW"/>
</dbReference>
<evidence type="ECO:0000259" key="11">
    <source>
        <dbReference type="PROSITE" id="PS50053"/>
    </source>
</evidence>
<dbReference type="GO" id="GO:0036503">
    <property type="term" value="P:ERAD pathway"/>
    <property type="evidence" value="ECO:0007669"/>
    <property type="project" value="TreeGrafter"/>
</dbReference>
<dbReference type="AlphaFoldDB" id="A0A8T2WNN0"/>
<dbReference type="InterPro" id="IPR032440">
    <property type="entry name" value="Ribosomal_uS17_N"/>
</dbReference>
<keyword evidence="4 8" id="KW-0689">Ribosomal protein</keyword>
<dbReference type="GO" id="GO:0019843">
    <property type="term" value="F:rRNA binding"/>
    <property type="evidence" value="ECO:0007669"/>
    <property type="project" value="UniProtKB-KW"/>
</dbReference>
<comment type="caution">
    <text evidence="12">The sequence shown here is derived from an EMBL/GenBank/DDBJ whole genome shotgun (WGS) entry which is preliminary data.</text>
</comment>
<sequence>MRPSLVVSLLLFSFLLQGSQGIRLEKGFMQVGAQEVQANNNTSLKEISTRVPGQEAIPCKEGNCIVSLFENLAGSGKVLSAKESIIDEFKATSEEGGMFYDLAAFAGGECFSTCGLMASKIIKDNTALQVSIRLRRMGSNIADKIHGAGEAEGSETNIEIKIKTLDSQTYTLRVDKVILVSPALFVNEFKHPKAVIPGMPVPALKEQIASVTGVLSEQQRLICRGKVLKDDQLLSAYPTLNCKSEILGMGIKGEKALTKERFEGSSQKRILIQVYPKLWRTSCGGLKGPVDAPQPVNIEKQKITAQASDPASGSSHHTGQVAPSVVIETFSVPDQGDAVPPEISRIVSAVLGSFGFSNIGGVSEGVDVERGLRRTSDAGGTMDASQLQSEQTGTRGQSDRSQNVFGLPTAVSLGSLNPPVIPDSLTTLSQYLSNLRREFDAIGRGGENIAQADAAHRMEQIDSNTTSLSGTGQQRLPSPASLAEVMLSSRQLLTEQQLARQLENQAHITDTAARHATQSSALRTGVQLHNLGALLLELGRTSMTLRLGQVPSEAVVNAGPAVFINQSGPNPLMVQPLPFQPGTSFGAVPVGSMQPGSGLTNGVGTGFLPRRIDIQIRRGSSTATPNNNREEHGQTQQTAGQRNPPTSSGGENPSSQTSSRLSEGSSFAGEPVRVVPLRTVVAAVPGTFGRLPSDSSGNSIGLYYPLLGRFQNVASGHGNSGQGSQASGEYHTAEVQTEQLPTPEPALQQQNFEQRTRDGSLPPNLRQEPSISRSISINILSASGAQNNQDSERHIPDNILQLLRTILPGDIHMEDASLRGTTTSSVPETAGQSTATAEAEPRATDEGIFLSNLLREIMPLISQSGGAESSAIPPGEAQNSGNQRPRDSSTHAENSGIGTSRGHDTEPSPPNSKRQKDLEGKLEVKISGGCFHQTGDLEFVAMMTEKAFLKQPKVFLSSNKSGKGKRPGKGGNRFWKSIGLSFKTPREATEGTYIDKKCPFTGTVSIRGRILAGTCHSAKMVRTIIVRRNYLHWVKKYQRYEKRHSNIPAHVSPCFRVREGDHVIIGQCRPLSKTVRFNVLKVIPAGSAAGGKKAFTGM</sequence>
<dbReference type="CDD" id="cd00364">
    <property type="entry name" value="Ribosomal_uS17"/>
    <property type="match status" value="1"/>
</dbReference>
<dbReference type="GO" id="GO:0003735">
    <property type="term" value="F:structural constituent of ribosome"/>
    <property type="evidence" value="ECO:0007669"/>
    <property type="project" value="InterPro"/>
</dbReference>
<dbReference type="InterPro" id="IPR000266">
    <property type="entry name" value="Ribosomal_uS17"/>
</dbReference>
<feature type="chain" id="PRO_5035796346" description="Small ribosomal subunit protein uS17" evidence="10">
    <location>
        <begin position="22"/>
        <end position="1098"/>
    </location>
</feature>
<feature type="region of interest" description="Disordered" evidence="9">
    <location>
        <begin position="375"/>
        <end position="402"/>
    </location>
</feature>
<dbReference type="Gene3D" id="2.40.50.1000">
    <property type="match status" value="1"/>
</dbReference>
<gene>
    <name evidence="12" type="ORF">H0E87_029301</name>
</gene>
<organism evidence="12 13">
    <name type="scientific">Populus deltoides</name>
    <name type="common">Eastern poplar</name>
    <name type="synonym">Eastern cottonwood</name>
    <dbReference type="NCBI Taxonomy" id="3696"/>
    <lineage>
        <taxon>Eukaryota</taxon>
        <taxon>Viridiplantae</taxon>
        <taxon>Streptophyta</taxon>
        <taxon>Embryophyta</taxon>
        <taxon>Tracheophyta</taxon>
        <taxon>Spermatophyta</taxon>
        <taxon>Magnoliopsida</taxon>
        <taxon>eudicotyledons</taxon>
        <taxon>Gunneridae</taxon>
        <taxon>Pentapetalae</taxon>
        <taxon>rosids</taxon>
        <taxon>fabids</taxon>
        <taxon>Malpighiales</taxon>
        <taxon>Salicaceae</taxon>
        <taxon>Saliceae</taxon>
        <taxon>Populus</taxon>
    </lineage>
</organism>
<dbReference type="Gene3D" id="3.10.20.90">
    <property type="entry name" value="Phosphatidylinositol 3-kinase Catalytic Subunit, Chain A, domain 1"/>
    <property type="match status" value="1"/>
</dbReference>
<comment type="similarity">
    <text evidence="1 8">Belongs to the universal ribosomal protein uS17 family.</text>
</comment>
<dbReference type="SUPFAM" id="SSF50249">
    <property type="entry name" value="Nucleic acid-binding proteins"/>
    <property type="match status" value="1"/>
</dbReference>
<dbReference type="InterPro" id="IPR028333">
    <property type="entry name" value="Ribosomal_uS17_arc/euk"/>
</dbReference>
<keyword evidence="10" id="KW-0732">Signal</keyword>
<evidence type="ECO:0000256" key="4">
    <source>
        <dbReference type="ARBA" id="ARBA00022980"/>
    </source>
</evidence>
<dbReference type="GO" id="GO:0051787">
    <property type="term" value="F:misfolded protein binding"/>
    <property type="evidence" value="ECO:0007669"/>
    <property type="project" value="TreeGrafter"/>
</dbReference>
<dbReference type="InterPro" id="IPR012340">
    <property type="entry name" value="NA-bd_OB-fold"/>
</dbReference>
<keyword evidence="3" id="KW-0694">RNA-binding</keyword>
<evidence type="ECO:0000256" key="6">
    <source>
        <dbReference type="ARBA" id="ARBA00035164"/>
    </source>
</evidence>
<dbReference type="PRINTS" id="PR00973">
    <property type="entry name" value="RIBOSOMALS17"/>
</dbReference>
<dbReference type="SUPFAM" id="SSF54236">
    <property type="entry name" value="Ubiquitin-like"/>
    <property type="match status" value="1"/>
</dbReference>
<dbReference type="PROSITE" id="PS50053">
    <property type="entry name" value="UBIQUITIN_2"/>
    <property type="match status" value="1"/>
</dbReference>
<dbReference type="SMART" id="SM00213">
    <property type="entry name" value="UBQ"/>
    <property type="match status" value="1"/>
</dbReference>
<dbReference type="PANTHER" id="PTHR15204">
    <property type="entry name" value="LARGE PROLINE-RICH PROTEIN BAG6"/>
    <property type="match status" value="1"/>
</dbReference>
<dbReference type="GO" id="GO:0003729">
    <property type="term" value="F:mRNA binding"/>
    <property type="evidence" value="ECO:0007669"/>
    <property type="project" value="UniProtKB-ARBA"/>
</dbReference>
<feature type="compositionally biased region" description="Polar residues" evidence="9">
    <location>
        <begin position="634"/>
        <end position="665"/>
    </location>
</feature>
<dbReference type="GO" id="GO:0071818">
    <property type="term" value="C:BAT3 complex"/>
    <property type="evidence" value="ECO:0007669"/>
    <property type="project" value="TreeGrafter"/>
</dbReference>
<reference evidence="12" key="1">
    <citation type="journal article" date="2021" name="J. Hered.">
        <title>Genome Assembly of Salicaceae Populus deltoides (Eastern Cottonwood) I-69 Based on Nanopore Sequencing and Hi-C Technologies.</title>
        <authorList>
            <person name="Bai S."/>
            <person name="Wu H."/>
            <person name="Zhang J."/>
            <person name="Pan Z."/>
            <person name="Zhao W."/>
            <person name="Li Z."/>
            <person name="Tong C."/>
        </authorList>
    </citation>
    <scope>NUCLEOTIDE SEQUENCE</scope>
    <source>
        <tissue evidence="12">Leaf</tissue>
    </source>
</reference>
<dbReference type="InterPro" id="IPR029071">
    <property type="entry name" value="Ubiquitin-like_domsf"/>
</dbReference>
<feature type="region of interest" description="Disordered" evidence="9">
    <location>
        <begin position="715"/>
        <end position="739"/>
    </location>
</feature>
<dbReference type="GO" id="GO:1990904">
    <property type="term" value="C:ribonucleoprotein complex"/>
    <property type="evidence" value="ECO:0007669"/>
    <property type="project" value="UniProtKB-KW"/>
</dbReference>
<evidence type="ECO:0000256" key="9">
    <source>
        <dbReference type="SAM" id="MobiDB-lite"/>
    </source>
</evidence>
<dbReference type="NCBIfam" id="TIGR03630">
    <property type="entry name" value="uS17_arch"/>
    <property type="match status" value="1"/>
</dbReference>
<keyword evidence="13" id="KW-1185">Reference proteome</keyword>
<evidence type="ECO:0000313" key="13">
    <source>
        <dbReference type="Proteomes" id="UP000807159"/>
    </source>
</evidence>
<dbReference type="Pfam" id="PF00366">
    <property type="entry name" value="Ribosomal_S17"/>
    <property type="match status" value="1"/>
</dbReference>
<dbReference type="EMBL" id="JACEGQ020000018">
    <property type="protein sequence ID" value="KAH8481753.1"/>
    <property type="molecule type" value="Genomic_DNA"/>
</dbReference>